<sequence>MRRIWATAMIFLTSIAVSAGGPAFADPIGGGYYQGHMNGWGMGLIGFGMMILFWGGLAALIVLAIRWIGDQNNGPARRNAMDVLKERLARGEIDPEEFELRRKYLES</sequence>
<accession>A0A1H3GUL1</accession>
<keyword evidence="1" id="KW-0812">Transmembrane</keyword>
<keyword evidence="1" id="KW-0472">Membrane</keyword>
<evidence type="ECO:0000313" key="5">
    <source>
        <dbReference type="Proteomes" id="UP000199286"/>
    </source>
</evidence>
<protein>
    <submittedName>
        <fullName evidence="4">Putative membrane protein</fullName>
    </submittedName>
</protein>
<reference evidence="4 5" key="1">
    <citation type="submission" date="2016-10" db="EMBL/GenBank/DDBJ databases">
        <authorList>
            <person name="de Groot N.N."/>
        </authorList>
    </citation>
    <scope>NUCLEOTIDE SEQUENCE [LARGE SCALE GENOMIC DNA]</scope>
    <source>
        <strain evidence="4 5">DSM 26880</strain>
    </source>
</reference>
<dbReference type="Proteomes" id="UP000199286">
    <property type="component" value="Unassembled WGS sequence"/>
</dbReference>
<dbReference type="RefSeq" id="WP_218141084.1">
    <property type="nucleotide sequence ID" value="NZ_FNPF01000003.1"/>
</dbReference>
<keyword evidence="2" id="KW-0732">Signal</keyword>
<proteinExistence type="predicted"/>
<evidence type="ECO:0000256" key="2">
    <source>
        <dbReference type="SAM" id="SignalP"/>
    </source>
</evidence>
<feature type="domain" description="SHOCT" evidence="3">
    <location>
        <begin position="80"/>
        <end position="103"/>
    </location>
</feature>
<dbReference type="AlphaFoldDB" id="A0A1H3GUL1"/>
<evidence type="ECO:0000313" key="4">
    <source>
        <dbReference type="EMBL" id="SDY06730.1"/>
    </source>
</evidence>
<keyword evidence="1" id="KW-1133">Transmembrane helix</keyword>
<organism evidence="4 5">
    <name type="scientific">Citreimonas salinaria</name>
    <dbReference type="NCBI Taxonomy" id="321339"/>
    <lineage>
        <taxon>Bacteria</taxon>
        <taxon>Pseudomonadati</taxon>
        <taxon>Pseudomonadota</taxon>
        <taxon>Alphaproteobacteria</taxon>
        <taxon>Rhodobacterales</taxon>
        <taxon>Roseobacteraceae</taxon>
        <taxon>Citreimonas</taxon>
    </lineage>
</organism>
<evidence type="ECO:0000256" key="1">
    <source>
        <dbReference type="SAM" id="Phobius"/>
    </source>
</evidence>
<evidence type="ECO:0000259" key="3">
    <source>
        <dbReference type="Pfam" id="PF09851"/>
    </source>
</evidence>
<dbReference type="STRING" id="321339.SAMN05444340_10344"/>
<dbReference type="InterPro" id="IPR018649">
    <property type="entry name" value="SHOCT"/>
</dbReference>
<name>A0A1H3GUL1_9RHOB</name>
<keyword evidence="5" id="KW-1185">Reference proteome</keyword>
<feature type="transmembrane region" description="Helical" evidence="1">
    <location>
        <begin position="41"/>
        <end position="68"/>
    </location>
</feature>
<dbReference type="Pfam" id="PF09851">
    <property type="entry name" value="SHOCT"/>
    <property type="match status" value="1"/>
</dbReference>
<feature type="signal peptide" evidence="2">
    <location>
        <begin position="1"/>
        <end position="19"/>
    </location>
</feature>
<gene>
    <name evidence="4" type="ORF">SAMN05444340_10344</name>
</gene>
<dbReference type="EMBL" id="FNPF01000003">
    <property type="protein sequence ID" value="SDY06730.1"/>
    <property type="molecule type" value="Genomic_DNA"/>
</dbReference>
<feature type="chain" id="PRO_5011473284" evidence="2">
    <location>
        <begin position="20"/>
        <end position="107"/>
    </location>
</feature>